<evidence type="ECO:0000256" key="1">
    <source>
        <dbReference type="SAM" id="MobiDB-lite"/>
    </source>
</evidence>
<feature type="compositionally biased region" description="Polar residues" evidence="1">
    <location>
        <begin position="136"/>
        <end position="146"/>
    </location>
</feature>
<dbReference type="PaxDb" id="4081-Solyc02g050300.1.1"/>
<reference evidence="2" key="2">
    <citation type="submission" date="2015-06" db="UniProtKB">
        <authorList>
            <consortium name="EnsemblPlants"/>
        </authorList>
    </citation>
    <scope>IDENTIFICATION</scope>
    <source>
        <strain evidence="2">cv. Heinz 1706</strain>
    </source>
</reference>
<evidence type="ECO:0000313" key="3">
    <source>
        <dbReference type="Proteomes" id="UP000004994"/>
    </source>
</evidence>
<dbReference type="AlphaFoldDB" id="K4B618"/>
<dbReference type="EnsemblPlants" id="Solyc02g050300.1.1">
    <property type="protein sequence ID" value="Solyc02g050300.1.1"/>
    <property type="gene ID" value="Solyc02g050300.1"/>
</dbReference>
<reference evidence="2" key="1">
    <citation type="journal article" date="2012" name="Nature">
        <title>The tomato genome sequence provides insights into fleshy fruit evolution.</title>
        <authorList>
            <consortium name="Tomato Genome Consortium"/>
        </authorList>
    </citation>
    <scope>NUCLEOTIDE SEQUENCE [LARGE SCALE GENOMIC DNA]</scope>
    <source>
        <strain evidence="2">cv. Heinz 1706</strain>
    </source>
</reference>
<organism evidence="2">
    <name type="scientific">Solanum lycopersicum</name>
    <name type="common">Tomato</name>
    <name type="synonym">Lycopersicon esculentum</name>
    <dbReference type="NCBI Taxonomy" id="4081"/>
    <lineage>
        <taxon>Eukaryota</taxon>
        <taxon>Viridiplantae</taxon>
        <taxon>Streptophyta</taxon>
        <taxon>Embryophyta</taxon>
        <taxon>Tracheophyta</taxon>
        <taxon>Spermatophyta</taxon>
        <taxon>Magnoliopsida</taxon>
        <taxon>eudicotyledons</taxon>
        <taxon>Gunneridae</taxon>
        <taxon>Pentapetalae</taxon>
        <taxon>asterids</taxon>
        <taxon>lamiids</taxon>
        <taxon>Solanales</taxon>
        <taxon>Solanaceae</taxon>
        <taxon>Solanoideae</taxon>
        <taxon>Solaneae</taxon>
        <taxon>Solanum</taxon>
        <taxon>Solanum subgen. Lycopersicon</taxon>
    </lineage>
</organism>
<sequence>MTDFFIFCDVLMYNNLVLQFVSTIESREGFLVDWWDSFYSMYNSIQAKHAKDPYAEAAQTMDNVVRQVPFVVPSSSPQRAPFIRDFSHKIEQIPNMSQQREARNGADNVEQTMNVEPIVSTLDKAMLPVRDPPKKGSSTSGMQQTP</sequence>
<evidence type="ECO:0000313" key="2">
    <source>
        <dbReference type="EnsemblPlants" id="Solyc02g050300.1.1"/>
    </source>
</evidence>
<feature type="region of interest" description="Disordered" evidence="1">
    <location>
        <begin position="127"/>
        <end position="146"/>
    </location>
</feature>
<dbReference type="PhylomeDB" id="K4B618"/>
<dbReference type="Proteomes" id="UP000004994">
    <property type="component" value="Chromosome 2"/>
</dbReference>
<dbReference type="HOGENOM" id="CLU_1780687_0_0_1"/>
<dbReference type="InParanoid" id="K4B618"/>
<accession>K4B618</accession>
<keyword evidence="3" id="KW-1185">Reference proteome</keyword>
<dbReference type="Gramene" id="Solyc02g050300.1.1">
    <property type="protein sequence ID" value="Solyc02g050300.1.1"/>
    <property type="gene ID" value="Solyc02g050300.1"/>
</dbReference>
<name>K4B618_SOLLC</name>
<protein>
    <submittedName>
        <fullName evidence="2">Uncharacterized protein</fullName>
    </submittedName>
</protein>
<dbReference type="STRING" id="4081.K4B618"/>
<proteinExistence type="predicted"/>